<dbReference type="InterPro" id="IPR036366">
    <property type="entry name" value="PGBDSf"/>
</dbReference>
<evidence type="ECO:0000259" key="3">
    <source>
        <dbReference type="Pfam" id="PF01471"/>
    </source>
</evidence>
<evidence type="ECO:0000313" key="4">
    <source>
        <dbReference type="EMBL" id="EEH60617.1"/>
    </source>
</evidence>
<keyword evidence="5" id="KW-1185">Reference proteome</keyword>
<feature type="region of interest" description="Disordered" evidence="2">
    <location>
        <begin position="1"/>
        <end position="38"/>
    </location>
</feature>
<dbReference type="GeneID" id="9680622"/>
<dbReference type="AlphaFoldDB" id="C1MGR5"/>
<name>C1MGR5_MICPC</name>
<feature type="region of interest" description="Disordered" evidence="2">
    <location>
        <begin position="346"/>
        <end position="373"/>
    </location>
</feature>
<dbReference type="InterPro" id="IPR036365">
    <property type="entry name" value="PGBD-like_sf"/>
</dbReference>
<dbReference type="EMBL" id="GG663735">
    <property type="protein sequence ID" value="EEH60617.1"/>
    <property type="molecule type" value="Genomic_DNA"/>
</dbReference>
<protein>
    <submittedName>
        <fullName evidence="4">Predicted protein</fullName>
    </submittedName>
</protein>
<dbReference type="SUPFAM" id="SSF47090">
    <property type="entry name" value="PGBD-like"/>
    <property type="match status" value="1"/>
</dbReference>
<dbReference type="Gene3D" id="1.10.101.10">
    <property type="entry name" value="PGBD-like superfamily/PGBD"/>
    <property type="match status" value="1"/>
</dbReference>
<accession>C1MGR5</accession>
<dbReference type="KEGG" id="mpp:MICPUCDRAFT_46128"/>
<keyword evidence="1" id="KW-0175">Coiled coil</keyword>
<dbReference type="Pfam" id="PF01471">
    <property type="entry name" value="PG_binding_1"/>
    <property type="match status" value="1"/>
</dbReference>
<feature type="compositionally biased region" description="Basic residues" evidence="2">
    <location>
        <begin position="18"/>
        <end position="29"/>
    </location>
</feature>
<dbReference type="RefSeq" id="XP_003055365.1">
    <property type="nucleotide sequence ID" value="XM_003055319.1"/>
</dbReference>
<dbReference type="InterPro" id="IPR002477">
    <property type="entry name" value="Peptidoglycan-bd-like"/>
</dbReference>
<evidence type="ECO:0000313" key="5">
    <source>
        <dbReference type="Proteomes" id="UP000001876"/>
    </source>
</evidence>
<organism evidence="5">
    <name type="scientific">Micromonas pusilla (strain CCMP1545)</name>
    <name type="common">Picoplanktonic green alga</name>
    <dbReference type="NCBI Taxonomy" id="564608"/>
    <lineage>
        <taxon>Eukaryota</taxon>
        <taxon>Viridiplantae</taxon>
        <taxon>Chlorophyta</taxon>
        <taxon>Mamiellophyceae</taxon>
        <taxon>Mamiellales</taxon>
        <taxon>Mamiellaceae</taxon>
        <taxon>Micromonas</taxon>
    </lineage>
</organism>
<sequence length="576" mass="59678">MASPALTPRAPLGAPLHRAARAHRRRRASKTNVRARAYPGGGGLQSPRWFIPERDLDLGDVGDDVEDLQLALGVQKTDGIYGRDTAEAVEAWQVMNGLAPTGYFGPKSRAAFIMNSEPISGLAAPARLDLAMAPTSSAPPPSVVASPSHVPAYVPVYVPSQTARGVGVANGGGAPMMNVASTGGGGVVAALVVGAAVAYAASERAAADGFLGSAWRSFLGAIRGDVEDDAYYPPGRAGVAAAAAAAEEEEARFRTRGMGGSFPLEYAYAANEPRAAAVSVDAYEYASARQPVMAASSGGGGGGGGWVGKDGFTKDAAEFVQPTILTPEAKAARLEELSTRFVDRRAKANGAGKESETIVVKPPTGDAAPPPPQKKKIYTVADFRTPAQAAEAAARVKAASNTSVSSVGPDGRIVPASSPSAMAKMAEYEKTMNATGAGGDVAKNAGAKNAAETPAAARTVPASSPSAMAKFMEYERAAEKAVKDAFANSGLDKGAIEFSKLFPKDLFAGKSFGKGLESEEMKKAALERELRDVAERTKNEMESWEAISEIAAAYEVDEKLLREVLKEGERLAEDGL</sequence>
<dbReference type="Proteomes" id="UP000001876">
    <property type="component" value="Unassembled WGS sequence"/>
</dbReference>
<feature type="coiled-coil region" evidence="1">
    <location>
        <begin position="516"/>
        <end position="547"/>
    </location>
</feature>
<evidence type="ECO:0000256" key="1">
    <source>
        <dbReference type="SAM" id="Coils"/>
    </source>
</evidence>
<feature type="domain" description="Peptidoglycan binding-like" evidence="3">
    <location>
        <begin position="73"/>
        <end position="109"/>
    </location>
</feature>
<reference evidence="4 5" key="1">
    <citation type="journal article" date="2009" name="Science">
        <title>Green evolution and dynamic adaptations revealed by genomes of the marine picoeukaryotes Micromonas.</title>
        <authorList>
            <person name="Worden A.Z."/>
            <person name="Lee J.H."/>
            <person name="Mock T."/>
            <person name="Rouze P."/>
            <person name="Simmons M.P."/>
            <person name="Aerts A.L."/>
            <person name="Allen A.E."/>
            <person name="Cuvelier M.L."/>
            <person name="Derelle E."/>
            <person name="Everett M.V."/>
            <person name="Foulon E."/>
            <person name="Grimwood J."/>
            <person name="Gundlach H."/>
            <person name="Henrissat B."/>
            <person name="Napoli C."/>
            <person name="McDonald S.M."/>
            <person name="Parker M.S."/>
            <person name="Rombauts S."/>
            <person name="Salamov A."/>
            <person name="Von Dassow P."/>
            <person name="Badger J.H."/>
            <person name="Coutinho P.M."/>
            <person name="Demir E."/>
            <person name="Dubchak I."/>
            <person name="Gentemann C."/>
            <person name="Eikrem W."/>
            <person name="Gready J.E."/>
            <person name="John U."/>
            <person name="Lanier W."/>
            <person name="Lindquist E.A."/>
            <person name="Lucas S."/>
            <person name="Mayer K.F."/>
            <person name="Moreau H."/>
            <person name="Not F."/>
            <person name="Otillar R."/>
            <person name="Panaud O."/>
            <person name="Pangilinan J."/>
            <person name="Paulsen I."/>
            <person name="Piegu B."/>
            <person name="Poliakov A."/>
            <person name="Robbens S."/>
            <person name="Schmutz J."/>
            <person name="Toulza E."/>
            <person name="Wyss T."/>
            <person name="Zelensky A."/>
            <person name="Zhou K."/>
            <person name="Armbrust E.V."/>
            <person name="Bhattacharya D."/>
            <person name="Goodenough U.W."/>
            <person name="Van de Peer Y."/>
            <person name="Grigoriev I.V."/>
        </authorList>
    </citation>
    <scope>NUCLEOTIDE SEQUENCE [LARGE SCALE GENOMIC DNA]</scope>
    <source>
        <strain evidence="4 5">CCMP1545</strain>
    </source>
</reference>
<gene>
    <name evidence="4" type="ORF">MICPUCDRAFT_46128</name>
</gene>
<evidence type="ECO:0000256" key="2">
    <source>
        <dbReference type="SAM" id="MobiDB-lite"/>
    </source>
</evidence>
<proteinExistence type="predicted"/>